<feature type="binding site" evidence="11">
    <location>
        <position position="101"/>
    </location>
    <ligand>
        <name>NAD(+)</name>
        <dbReference type="ChEBI" id="CHEBI:57540"/>
    </ligand>
</feature>
<keyword evidence="14" id="KW-1185">Reference proteome</keyword>
<dbReference type="Pfam" id="PF03720">
    <property type="entry name" value="UDPG_MGDP_dh_C"/>
    <property type="match status" value="1"/>
</dbReference>
<comment type="pathway">
    <text evidence="1">Nucleotide-sugar biosynthesis; UDP-alpha-D-glucuronate biosynthesis; UDP-alpha-D-glucuronate from UDP-alpha-D-glucose: step 1/1.</text>
</comment>
<keyword evidence="5 8" id="KW-0520">NAD</keyword>
<feature type="binding site" evidence="11">
    <location>
        <position position="282"/>
    </location>
    <ligand>
        <name>NAD(+)</name>
        <dbReference type="ChEBI" id="CHEBI:57540"/>
    </ligand>
</feature>
<organism evidence="13 14">
    <name type="scientific">Allonocardiopsis opalescens</name>
    <dbReference type="NCBI Taxonomy" id="1144618"/>
    <lineage>
        <taxon>Bacteria</taxon>
        <taxon>Bacillati</taxon>
        <taxon>Actinomycetota</taxon>
        <taxon>Actinomycetes</taxon>
        <taxon>Streptosporangiales</taxon>
        <taxon>Allonocardiopsis</taxon>
    </lineage>
</organism>
<dbReference type="Gene3D" id="3.40.50.720">
    <property type="entry name" value="NAD(P)-binding Rossmann-like Domain"/>
    <property type="match status" value="2"/>
</dbReference>
<dbReference type="SUPFAM" id="SSF51735">
    <property type="entry name" value="NAD(P)-binding Rossmann-fold domains"/>
    <property type="match status" value="1"/>
</dbReference>
<dbReference type="PANTHER" id="PTHR43750:SF3">
    <property type="entry name" value="UDP-GLUCOSE 6-DEHYDROGENASE TUAD"/>
    <property type="match status" value="1"/>
</dbReference>
<dbReference type="InterPro" id="IPR001732">
    <property type="entry name" value="UDP-Glc/GDP-Man_DH_N"/>
</dbReference>
<evidence type="ECO:0000256" key="4">
    <source>
        <dbReference type="ARBA" id="ARBA00023002"/>
    </source>
</evidence>
<feature type="binding site" evidence="11">
    <location>
        <position position="50"/>
    </location>
    <ligand>
        <name>NAD(+)</name>
        <dbReference type="ChEBI" id="CHEBI:57540"/>
    </ligand>
</feature>
<evidence type="ECO:0000256" key="11">
    <source>
        <dbReference type="PIRSR" id="PIRSR500134-3"/>
    </source>
</evidence>
<evidence type="ECO:0000256" key="9">
    <source>
        <dbReference type="PIRSR" id="PIRSR500134-1"/>
    </source>
</evidence>
<evidence type="ECO:0000259" key="12">
    <source>
        <dbReference type="SMART" id="SM00984"/>
    </source>
</evidence>
<sequence length="452" mass="48336">MSFREGDTSLAAQHKLRLSVIGTGYLGATHAACMADLGFEVLALDVDAAKIERLAAGNLPFYEPGLEEVLRRGLASGRLRFTTDFAEIAEFADVHFLCVGTPQRDDSGAADLRYVHSAVDALAPLLTRPSLIVGKSTVPVGTAAALAERIAAAAPAGAEAELAWNPEFLREGFAVQDTLHPDRIVIGVRDGRAEALLREVYATQIADETPFVVADFQTAELVKVSANAFLATKISFINAMAEVCEATGSDVTKLSLALSYDDRIGGKFLGPGLGFGGGCLPKDIRAFMARADELGVEPALSFLREVDAINQRRRARMVDLARELVGGSFEGAVVGVLGAAFKPNSDDIRDSPALDVAAKIRGQGARVTVYDPAALENARRAHPDLDYADTMLAAASDASVVLLLTEWQEFREADPNVLAKVVATRAMVDGRNALDPERWREAGWTYRALGRP</sequence>
<dbReference type="GO" id="GO:0051287">
    <property type="term" value="F:NAD binding"/>
    <property type="evidence" value="ECO:0007669"/>
    <property type="project" value="InterPro"/>
</dbReference>
<dbReference type="SUPFAM" id="SSF52413">
    <property type="entry name" value="UDP-glucose/GDP-mannose dehydrogenase C-terminal domain"/>
    <property type="match status" value="1"/>
</dbReference>
<evidence type="ECO:0000313" key="13">
    <source>
        <dbReference type="EMBL" id="PRY01450.1"/>
    </source>
</evidence>
<dbReference type="InterPro" id="IPR017476">
    <property type="entry name" value="UDP-Glc/GDP-Man"/>
</dbReference>
<feature type="binding site" evidence="11">
    <location>
        <position position="45"/>
    </location>
    <ligand>
        <name>NAD(+)</name>
        <dbReference type="ChEBI" id="CHEBI:57540"/>
    </ligand>
</feature>
<dbReference type="PIRSF" id="PIRSF500134">
    <property type="entry name" value="UDPglc_DH_bac"/>
    <property type="match status" value="1"/>
</dbReference>
<dbReference type="InterPro" id="IPR014027">
    <property type="entry name" value="UDP-Glc/GDP-Man_DH_C"/>
</dbReference>
<dbReference type="PIRSF" id="PIRSF000124">
    <property type="entry name" value="UDPglc_GDPman_dh"/>
    <property type="match status" value="1"/>
</dbReference>
<reference evidence="13 14" key="1">
    <citation type="submission" date="2018-03" db="EMBL/GenBank/DDBJ databases">
        <title>Genomic Encyclopedia of Archaeal and Bacterial Type Strains, Phase II (KMG-II): from individual species to whole genera.</title>
        <authorList>
            <person name="Goeker M."/>
        </authorList>
    </citation>
    <scope>NUCLEOTIDE SEQUENCE [LARGE SCALE GENOMIC DNA]</scope>
    <source>
        <strain evidence="13 14">DSM 45601</strain>
    </source>
</reference>
<dbReference type="InterPro" id="IPR028357">
    <property type="entry name" value="UDPglc_DH_bac"/>
</dbReference>
<comment type="similarity">
    <text evidence="2 8">Belongs to the UDP-glucose/GDP-mannose dehydrogenase family.</text>
</comment>
<accession>A0A2T0QC49</accession>
<evidence type="ECO:0000256" key="10">
    <source>
        <dbReference type="PIRSR" id="PIRSR500134-2"/>
    </source>
</evidence>
<dbReference type="UniPathway" id="UPA00038">
    <property type="reaction ID" value="UER00491"/>
</dbReference>
<feature type="binding site" evidence="11">
    <location>
        <position position="171"/>
    </location>
    <ligand>
        <name>NAD(+)</name>
        <dbReference type="ChEBI" id="CHEBI:57540"/>
    </ligand>
</feature>
<dbReference type="GO" id="GO:0003979">
    <property type="term" value="F:UDP-glucose 6-dehydrogenase activity"/>
    <property type="evidence" value="ECO:0007669"/>
    <property type="project" value="UniProtKB-EC"/>
</dbReference>
<evidence type="ECO:0000256" key="1">
    <source>
        <dbReference type="ARBA" id="ARBA00004701"/>
    </source>
</evidence>
<dbReference type="InterPro" id="IPR014026">
    <property type="entry name" value="UDP-Glc/GDP-Man_DH_dimer"/>
</dbReference>
<dbReference type="EC" id="1.1.1.22" evidence="3 8"/>
<feature type="binding site" evidence="10">
    <location>
        <position position="276"/>
    </location>
    <ligand>
        <name>substrate</name>
    </ligand>
</feature>
<evidence type="ECO:0000256" key="5">
    <source>
        <dbReference type="ARBA" id="ARBA00023027"/>
    </source>
</evidence>
<dbReference type="EMBL" id="PVZC01000001">
    <property type="protein sequence ID" value="PRY01450.1"/>
    <property type="molecule type" value="Genomic_DNA"/>
</dbReference>
<evidence type="ECO:0000256" key="7">
    <source>
        <dbReference type="ARBA" id="ARBA00053241"/>
    </source>
</evidence>
<evidence type="ECO:0000313" key="14">
    <source>
        <dbReference type="Proteomes" id="UP000237846"/>
    </source>
</evidence>
<feature type="active site" description="Nucleophile" evidence="9">
    <location>
        <position position="279"/>
    </location>
</feature>
<dbReference type="Proteomes" id="UP000237846">
    <property type="component" value="Unassembled WGS sequence"/>
</dbReference>
<dbReference type="FunFam" id="1.20.5.100:FF:000001">
    <property type="entry name" value="UDP-glucose 6-dehydrogenase"/>
    <property type="match status" value="1"/>
</dbReference>
<comment type="caution">
    <text evidence="13">The sequence shown here is derived from an EMBL/GenBank/DDBJ whole genome shotgun (WGS) entry which is preliminary data.</text>
</comment>
<dbReference type="GO" id="GO:0006065">
    <property type="term" value="P:UDP-glucuronate biosynthetic process"/>
    <property type="evidence" value="ECO:0007669"/>
    <property type="project" value="UniProtKB-UniPathway"/>
</dbReference>
<dbReference type="InterPro" id="IPR008927">
    <property type="entry name" value="6-PGluconate_DH-like_C_sf"/>
</dbReference>
<dbReference type="InterPro" id="IPR036220">
    <property type="entry name" value="UDP-Glc/GDP-Man_DH_C_sf"/>
</dbReference>
<evidence type="ECO:0000256" key="6">
    <source>
        <dbReference type="ARBA" id="ARBA00047473"/>
    </source>
</evidence>
<comment type="function">
    <text evidence="7">Catalyzes the conversion of UDP-glucose into UDP-glucuronate, one of the precursors of teichuronic acid.</text>
</comment>
<evidence type="ECO:0000256" key="8">
    <source>
        <dbReference type="PIRNR" id="PIRNR000124"/>
    </source>
</evidence>
<keyword evidence="4 8" id="KW-0560">Oxidoreductase</keyword>
<feature type="binding site" evidence="10">
    <location>
        <begin position="168"/>
        <end position="171"/>
    </location>
    <ligand>
        <name>substrate</name>
    </ligand>
</feature>
<feature type="domain" description="UDP-glucose/GDP-mannose dehydrogenase C-terminal" evidence="12">
    <location>
        <begin position="335"/>
        <end position="436"/>
    </location>
</feature>
<feature type="binding site" evidence="10">
    <location>
        <position position="342"/>
    </location>
    <ligand>
        <name>substrate</name>
    </ligand>
</feature>
<dbReference type="SMART" id="SM00984">
    <property type="entry name" value="UDPG_MGDP_dh_C"/>
    <property type="match status" value="1"/>
</dbReference>
<gene>
    <name evidence="13" type="ORF">CLV72_10132</name>
</gene>
<dbReference type="Pfam" id="PF00984">
    <property type="entry name" value="UDPG_MGDP_dh"/>
    <property type="match status" value="1"/>
</dbReference>
<proteinExistence type="inferred from homology"/>
<evidence type="ECO:0000256" key="2">
    <source>
        <dbReference type="ARBA" id="ARBA00006601"/>
    </source>
</evidence>
<dbReference type="Pfam" id="PF03721">
    <property type="entry name" value="UDPG_MGDP_dh_N"/>
    <property type="match status" value="1"/>
</dbReference>
<feature type="binding site" evidence="11">
    <location>
        <position position="137"/>
    </location>
    <ligand>
        <name>NAD(+)</name>
        <dbReference type="ChEBI" id="CHEBI:57540"/>
    </ligand>
</feature>
<dbReference type="Gene3D" id="1.20.5.100">
    <property type="entry name" value="Cytochrome c1, transmembrane anchor, C-terminal"/>
    <property type="match status" value="1"/>
</dbReference>
<name>A0A2T0QC49_9ACTN</name>
<evidence type="ECO:0000256" key="3">
    <source>
        <dbReference type="ARBA" id="ARBA00012954"/>
    </source>
</evidence>
<dbReference type="InterPro" id="IPR036291">
    <property type="entry name" value="NAD(P)-bd_dom_sf"/>
</dbReference>
<feature type="binding site" evidence="10">
    <location>
        <begin position="268"/>
        <end position="272"/>
    </location>
    <ligand>
        <name>substrate</name>
    </ligand>
</feature>
<dbReference type="AlphaFoldDB" id="A0A2T0QC49"/>
<dbReference type="SUPFAM" id="SSF48179">
    <property type="entry name" value="6-phosphogluconate dehydrogenase C-terminal domain-like"/>
    <property type="match status" value="1"/>
</dbReference>
<dbReference type="NCBIfam" id="TIGR03026">
    <property type="entry name" value="NDP-sugDHase"/>
    <property type="match status" value="1"/>
</dbReference>
<comment type="catalytic activity">
    <reaction evidence="6 8">
        <text>UDP-alpha-D-glucose + 2 NAD(+) + H2O = UDP-alpha-D-glucuronate + 2 NADH + 3 H(+)</text>
        <dbReference type="Rhea" id="RHEA:23596"/>
        <dbReference type="ChEBI" id="CHEBI:15377"/>
        <dbReference type="ChEBI" id="CHEBI:15378"/>
        <dbReference type="ChEBI" id="CHEBI:57540"/>
        <dbReference type="ChEBI" id="CHEBI:57945"/>
        <dbReference type="ChEBI" id="CHEBI:58052"/>
        <dbReference type="ChEBI" id="CHEBI:58885"/>
        <dbReference type="EC" id="1.1.1.22"/>
    </reaction>
</comment>
<feature type="binding site" evidence="11">
    <location>
        <position position="349"/>
    </location>
    <ligand>
        <name>NAD(+)</name>
        <dbReference type="ChEBI" id="CHEBI:57540"/>
    </ligand>
</feature>
<dbReference type="GO" id="GO:0000271">
    <property type="term" value="P:polysaccharide biosynthetic process"/>
    <property type="evidence" value="ECO:0007669"/>
    <property type="project" value="InterPro"/>
</dbReference>
<feature type="binding site" evidence="10">
    <location>
        <position position="223"/>
    </location>
    <ligand>
        <name>substrate</name>
    </ligand>
</feature>
<dbReference type="PANTHER" id="PTHR43750">
    <property type="entry name" value="UDP-GLUCOSE 6-DEHYDROGENASE TUAD"/>
    <property type="match status" value="1"/>
</dbReference>
<protein>
    <recommendedName>
        <fullName evidence="3 8">UDP-glucose 6-dehydrogenase</fullName>
        <ecNumber evidence="3 8">1.1.1.22</ecNumber>
    </recommendedName>
</protein>